<organism evidence="2 3">
    <name type="scientific">Roseofilum halophilum BLCC-M91</name>
    <dbReference type="NCBI Taxonomy" id="3022259"/>
    <lineage>
        <taxon>Bacteria</taxon>
        <taxon>Bacillati</taxon>
        <taxon>Cyanobacteriota</taxon>
        <taxon>Cyanophyceae</taxon>
        <taxon>Desertifilales</taxon>
        <taxon>Desertifilaceae</taxon>
        <taxon>Roseofilum</taxon>
        <taxon>Roseofilum halophilum</taxon>
    </lineage>
</organism>
<gene>
    <name evidence="2" type="ORF">PJF56_00425</name>
</gene>
<dbReference type="InterPro" id="IPR009717">
    <property type="entry name" value="Mo-dep_Nase_C"/>
</dbReference>
<feature type="domain" description="Mo-dependent nitrogenase C-terminal" evidence="1">
    <location>
        <begin position="18"/>
        <end position="100"/>
    </location>
</feature>
<dbReference type="Proteomes" id="UP001231370">
    <property type="component" value="Unassembled WGS sequence"/>
</dbReference>
<name>A0ABT7BDR8_9CYAN</name>
<evidence type="ECO:0000313" key="3">
    <source>
        <dbReference type="Proteomes" id="UP001231370"/>
    </source>
</evidence>
<dbReference type="Pfam" id="PF06967">
    <property type="entry name" value="Mo-nitro_C"/>
    <property type="match status" value="1"/>
</dbReference>
<accession>A0ABT7BDR8</accession>
<keyword evidence="3" id="KW-1185">Reference proteome</keyword>
<evidence type="ECO:0000313" key="2">
    <source>
        <dbReference type="EMBL" id="MDJ1177317.1"/>
    </source>
</evidence>
<dbReference type="EMBL" id="JAQPOK010000002">
    <property type="protein sequence ID" value="MDJ1177317.1"/>
    <property type="molecule type" value="Genomic_DNA"/>
</dbReference>
<reference evidence="2 3" key="1">
    <citation type="submission" date="2023-01" db="EMBL/GenBank/DDBJ databases">
        <title>Novel diversity within Roseofilum (Cyanobacteria; Desertifilaceae) from marine benthic mats with descriptions of four novel species.</title>
        <authorList>
            <person name="Wang Y."/>
            <person name="Berthold D.E."/>
            <person name="Hu J."/>
            <person name="Lefler F.W."/>
            <person name="Laughinghouse H.D. IV."/>
        </authorList>
    </citation>
    <scope>NUCLEOTIDE SEQUENCE [LARGE SCALE GENOMIC DNA]</scope>
    <source>
        <strain evidence="2 3">BLCC-M91</strain>
    </source>
</reference>
<sequence length="100" mass="11714">MLIKISHITFNSPIHWDILYPIRQWFNTLEIDRPEVARLIVKLIPAQCPFSREIKLFGHTIVRIPPLCKLNPLYDELMSLRFRCLSFLADDCGEDIGAYI</sequence>
<comment type="caution">
    <text evidence="2">The sequence shown here is derived from an EMBL/GenBank/DDBJ whole genome shotgun (WGS) entry which is preliminary data.</text>
</comment>
<evidence type="ECO:0000259" key="1">
    <source>
        <dbReference type="Pfam" id="PF06967"/>
    </source>
</evidence>
<protein>
    <submittedName>
        <fullName evidence="2">Mo-dependent nitrogenase C-terminal domain-containing protein</fullName>
    </submittedName>
</protein>
<proteinExistence type="predicted"/>